<reference evidence="3" key="1">
    <citation type="submission" date="2014-09" db="EMBL/GenBank/DDBJ databases">
        <title>Whole genome shotgun sequence of Streptomyces sp. NBRC 110027.</title>
        <authorList>
            <person name="Komaki H."/>
            <person name="Ichikawa N."/>
            <person name="Katano-Makiyama Y."/>
            <person name="Hosoyama A."/>
            <person name="Hashimoto M."/>
            <person name="Uohara A."/>
            <person name="Kitahashi Y."/>
            <person name="Ohji S."/>
            <person name="Kimura A."/>
            <person name="Yamazoe A."/>
            <person name="Igarashi Y."/>
            <person name="Fujita N."/>
        </authorList>
    </citation>
    <scope>NUCLEOTIDE SEQUENCE [LARGE SCALE GENOMIC DNA]</scope>
    <source>
        <strain evidence="3">NBRC 110027</strain>
    </source>
</reference>
<evidence type="ECO:0000256" key="1">
    <source>
        <dbReference type="SAM" id="MobiDB-lite"/>
    </source>
</evidence>
<dbReference type="Proteomes" id="UP000048965">
    <property type="component" value="Unassembled WGS sequence"/>
</dbReference>
<name>A0A0P4R496_9ACTN</name>
<comment type="caution">
    <text evidence="2">The sequence shown here is derived from an EMBL/GenBank/DDBJ whole genome shotgun (WGS) entry which is preliminary data.</text>
</comment>
<dbReference type="EMBL" id="BBNO01000003">
    <property type="protein sequence ID" value="GAO07744.1"/>
    <property type="molecule type" value="Genomic_DNA"/>
</dbReference>
<proteinExistence type="predicted"/>
<evidence type="ECO:0000313" key="2">
    <source>
        <dbReference type="EMBL" id="GAO07744.1"/>
    </source>
</evidence>
<dbReference type="AlphaFoldDB" id="A0A0P4R496"/>
<sequence length="92" mass="10112">MHIAVDYPSVSPASMATASCEPKRGAETAKHRKASPRPDPSAPPGDRALVERKSTPGPNPRARHPRWGRASQIRLKSNRISGCYFPEARDHM</sequence>
<organism evidence="2 3">
    <name type="scientific">Streptomyces lydicamycinicus</name>
    <dbReference type="NCBI Taxonomy" id="1546107"/>
    <lineage>
        <taxon>Bacteria</taxon>
        <taxon>Bacillati</taxon>
        <taxon>Actinomycetota</taxon>
        <taxon>Actinomycetes</taxon>
        <taxon>Kitasatosporales</taxon>
        <taxon>Streptomycetaceae</taxon>
        <taxon>Streptomyces</taxon>
    </lineage>
</organism>
<evidence type="ECO:0000313" key="3">
    <source>
        <dbReference type="Proteomes" id="UP000048965"/>
    </source>
</evidence>
<keyword evidence="3" id="KW-1185">Reference proteome</keyword>
<accession>A0A0P4R496</accession>
<feature type="region of interest" description="Disordered" evidence="1">
    <location>
        <begin position="1"/>
        <end position="70"/>
    </location>
</feature>
<protein>
    <submittedName>
        <fullName evidence="2">Uncharacterized protein</fullName>
    </submittedName>
</protein>
<gene>
    <name evidence="2" type="ORF">TPA0598_03_02050</name>
</gene>
<reference evidence="2 3" key="2">
    <citation type="journal article" date="2015" name="Stand. Genomic Sci.">
        <title>Draft genome sequence of marine-derived Streptomyces sp. TP-A0598, a producer of anti-MRSA antibiotic lydicamycins.</title>
        <authorList>
            <person name="Komaki H."/>
            <person name="Ichikawa N."/>
            <person name="Hosoyama A."/>
            <person name="Fujita N."/>
            <person name="Igarashi Y."/>
        </authorList>
    </citation>
    <scope>NUCLEOTIDE SEQUENCE [LARGE SCALE GENOMIC DNA]</scope>
    <source>
        <strain evidence="2 3">NBRC 110027</strain>
    </source>
</reference>